<dbReference type="Proteomes" id="UP000431451">
    <property type="component" value="Unassembled WGS sequence"/>
</dbReference>
<keyword evidence="2" id="KW-0808">Transferase</keyword>
<reference evidence="1" key="2">
    <citation type="submission" date="2021-10" db="EMBL/GenBank/DDBJ databases">
        <authorList>
            <person name="Mesa V."/>
        </authorList>
    </citation>
    <scope>NUCLEOTIDE SEQUENCE</scope>
    <source>
        <strain evidence="1">CC3_PB</strain>
    </source>
</reference>
<dbReference type="SUPFAM" id="SSF53335">
    <property type="entry name" value="S-adenosyl-L-methionine-dependent methyltransferases"/>
    <property type="match status" value="1"/>
</dbReference>
<evidence type="ECO:0000313" key="2">
    <source>
        <dbReference type="EMBL" id="VCT82967.1"/>
    </source>
</evidence>
<dbReference type="EC" id="2.1.1.199" evidence="2"/>
<keyword evidence="2" id="KW-0489">Methyltransferase</keyword>
<dbReference type="EMBL" id="CAKJVE010000004">
    <property type="protein sequence ID" value="CAG9711333.1"/>
    <property type="molecule type" value="Genomic_DNA"/>
</dbReference>
<dbReference type="GO" id="GO:0008168">
    <property type="term" value="F:methyltransferase activity"/>
    <property type="evidence" value="ECO:0007669"/>
    <property type="project" value="UniProtKB-KW"/>
</dbReference>
<protein>
    <submittedName>
        <fullName evidence="2">Ribosomal RNA small subunit methyltransferase H</fullName>
        <ecNumber evidence="2">2.1.1.199</ecNumber>
    </submittedName>
    <submittedName>
        <fullName evidence="1">rRNA methylase</fullName>
    </submittedName>
</protein>
<accession>A0A650M3U9</accession>
<dbReference type="GeneID" id="68875880"/>
<proteinExistence type="predicted"/>
<dbReference type="GO" id="GO:0032259">
    <property type="term" value="P:methylation"/>
    <property type="evidence" value="ECO:0007669"/>
    <property type="project" value="UniProtKB-KW"/>
</dbReference>
<dbReference type="Gene3D" id="3.40.50.150">
    <property type="entry name" value="Vaccinia Virus protein VP39"/>
    <property type="match status" value="1"/>
</dbReference>
<dbReference type="EMBL" id="UWJD01000001">
    <property type="protein sequence ID" value="VCT82967.1"/>
    <property type="molecule type" value="Genomic_DNA"/>
</dbReference>
<gene>
    <name evidence="2" type="primary">rsmH_1</name>
    <name evidence="1" type="ORF">CNEO_45238</name>
    <name evidence="2" type="ORF">CNEONATNEC25_00560</name>
</gene>
<dbReference type="InterPro" id="IPR029063">
    <property type="entry name" value="SAM-dependent_MTases_sf"/>
</dbReference>
<sequence>MFKYVGDISKISHYIIDKFLENKNIAIDATLGNGYDTDFLSKKFTKVYSFEIQEEACKNYSERKNENVIVINSSHHLLKRYITEESVDCIMYNLGFLPGGNKKITTMSETSLNSIIEGLELLNHGGVMTICLYRGHGEGKEEESVIIPYLKDLPKSKFGVMYHEFLNRSKEAPILIVVEKK</sequence>
<dbReference type="RefSeq" id="WP_159115551.1">
    <property type="nucleotide sequence ID" value="NZ_CAKJVE010000004.1"/>
</dbReference>
<dbReference type="InterPro" id="IPR010719">
    <property type="entry name" value="MnmM_MeTrfase"/>
</dbReference>
<organism evidence="2 3">
    <name type="scientific">Clostridium neonatale</name>
    <dbReference type="NCBI Taxonomy" id="137838"/>
    <lineage>
        <taxon>Bacteria</taxon>
        <taxon>Bacillati</taxon>
        <taxon>Bacillota</taxon>
        <taxon>Clostridia</taxon>
        <taxon>Eubacteriales</taxon>
        <taxon>Clostridiaceae</taxon>
        <taxon>Clostridium</taxon>
    </lineage>
</organism>
<dbReference type="Proteomes" id="UP000789738">
    <property type="component" value="Unassembled WGS sequence"/>
</dbReference>
<evidence type="ECO:0000313" key="3">
    <source>
        <dbReference type="Proteomes" id="UP000431451"/>
    </source>
</evidence>
<evidence type="ECO:0000313" key="1">
    <source>
        <dbReference type="EMBL" id="CAG9711333.1"/>
    </source>
</evidence>
<dbReference type="PANTHER" id="PTHR35276:SF1">
    <property type="entry name" value="TRNA (MNM(5)S(2)U34)-METHYLTRANSFERASE, CHLOROPLASTIC"/>
    <property type="match status" value="1"/>
</dbReference>
<name>A0A650M3U9_9CLOT</name>
<dbReference type="Pfam" id="PF06962">
    <property type="entry name" value="rRNA_methylase"/>
    <property type="match status" value="1"/>
</dbReference>
<dbReference type="PANTHER" id="PTHR35276">
    <property type="entry name" value="S-ADENOSYL-L-METHIONINE-DEPENDENT METHYLTRANSFERASES SUPERFAMILY PROTEIN"/>
    <property type="match status" value="1"/>
</dbReference>
<dbReference type="AlphaFoldDB" id="A0A650M3U9"/>
<reference evidence="2 3" key="1">
    <citation type="submission" date="2018-06" db="EMBL/GenBank/DDBJ databases">
        <authorList>
            <consortium name="IHU Genomes"/>
        </authorList>
    </citation>
    <scope>NUCLEOTIDE SEQUENCE [LARGE SCALE GENOMIC DNA]</scope>
    <source>
        <strain evidence="2 3">NEC25</strain>
    </source>
</reference>